<evidence type="ECO:0000313" key="2">
    <source>
        <dbReference type="Proteomes" id="UP000525987"/>
    </source>
</evidence>
<dbReference type="Proteomes" id="UP000525987">
    <property type="component" value="Unassembled WGS sequence"/>
</dbReference>
<proteinExistence type="predicted"/>
<dbReference type="EMBL" id="JACHXM010000048">
    <property type="protein sequence ID" value="MBB3143443.1"/>
    <property type="molecule type" value="Genomic_DNA"/>
</dbReference>
<organism evidence="1 2">
    <name type="scientific">Halomonas organivorans</name>
    <dbReference type="NCBI Taxonomy" id="257772"/>
    <lineage>
        <taxon>Bacteria</taxon>
        <taxon>Pseudomonadati</taxon>
        <taxon>Pseudomonadota</taxon>
        <taxon>Gammaproteobacteria</taxon>
        <taxon>Oceanospirillales</taxon>
        <taxon>Halomonadaceae</taxon>
        <taxon>Halomonas</taxon>
    </lineage>
</organism>
<dbReference type="AlphaFoldDB" id="A0A7W5C477"/>
<gene>
    <name evidence="1" type="ORF">FHR96_004365</name>
</gene>
<name>A0A7W5C477_9GAMM</name>
<sequence>MEKPLQISRTSAFFRKAQEFSHSLGQKQTLSQSRYNTRVTGDNEAKPIVVKCA</sequence>
<evidence type="ECO:0000313" key="1">
    <source>
        <dbReference type="EMBL" id="MBB3143443.1"/>
    </source>
</evidence>
<comment type="caution">
    <text evidence="1">The sequence shown here is derived from an EMBL/GenBank/DDBJ whole genome shotgun (WGS) entry which is preliminary data.</text>
</comment>
<keyword evidence="2" id="KW-1185">Reference proteome</keyword>
<protein>
    <submittedName>
        <fullName evidence="1">Uncharacterized protein</fullName>
    </submittedName>
</protein>
<reference evidence="1 2" key="1">
    <citation type="submission" date="2020-08" db="EMBL/GenBank/DDBJ databases">
        <title>Genomic Encyclopedia of Type Strains, Phase III (KMG-III): the genomes of soil and plant-associated and newly described type strains.</title>
        <authorList>
            <person name="Whitman W."/>
        </authorList>
    </citation>
    <scope>NUCLEOTIDE SEQUENCE [LARGE SCALE GENOMIC DNA]</scope>
    <source>
        <strain evidence="1 2">CECT 5995</strain>
    </source>
</reference>
<accession>A0A7W5C477</accession>